<keyword evidence="1" id="KW-1133">Transmembrane helix</keyword>
<feature type="transmembrane region" description="Helical" evidence="1">
    <location>
        <begin position="192"/>
        <end position="215"/>
    </location>
</feature>
<keyword evidence="1" id="KW-0472">Membrane</keyword>
<evidence type="ECO:0000313" key="2">
    <source>
        <dbReference type="EMBL" id="CAK0818575.1"/>
    </source>
</evidence>
<evidence type="ECO:0000313" key="3">
    <source>
        <dbReference type="Proteomes" id="UP001189429"/>
    </source>
</evidence>
<proteinExistence type="predicted"/>
<evidence type="ECO:0008006" key="4">
    <source>
        <dbReference type="Google" id="ProtNLM"/>
    </source>
</evidence>
<organism evidence="2 3">
    <name type="scientific">Prorocentrum cordatum</name>
    <dbReference type="NCBI Taxonomy" id="2364126"/>
    <lineage>
        <taxon>Eukaryota</taxon>
        <taxon>Sar</taxon>
        <taxon>Alveolata</taxon>
        <taxon>Dinophyceae</taxon>
        <taxon>Prorocentrales</taxon>
        <taxon>Prorocentraceae</taxon>
        <taxon>Prorocentrum</taxon>
    </lineage>
</organism>
<comment type="caution">
    <text evidence="2">The sequence shown here is derived from an EMBL/GenBank/DDBJ whole genome shotgun (WGS) entry which is preliminary data.</text>
</comment>
<feature type="transmembrane region" description="Helical" evidence="1">
    <location>
        <begin position="136"/>
        <end position="153"/>
    </location>
</feature>
<reference evidence="2" key="1">
    <citation type="submission" date="2023-10" db="EMBL/GenBank/DDBJ databases">
        <authorList>
            <person name="Chen Y."/>
            <person name="Shah S."/>
            <person name="Dougan E. K."/>
            <person name="Thang M."/>
            <person name="Chan C."/>
        </authorList>
    </citation>
    <scope>NUCLEOTIDE SEQUENCE [LARGE SCALE GENOMIC DNA]</scope>
</reference>
<feature type="transmembrane region" description="Helical" evidence="1">
    <location>
        <begin position="165"/>
        <end position="185"/>
    </location>
</feature>
<sequence>MCCVIVCSELRPGDFPVPELEHQQAVTHFLHPAAVRLFCFVSGMWSRKPLTTGEKSLLVRLGAPLVCGCCFIQPLDKLFLGPDQWIPSSRQSAFEDICSAWSSLVVTVESEPYWYLQALIVWRVLAHLVSTYRVSARLVIAGALAVLGGTAVPENAPFALGQAMVLFPVYMFGQVFPTNLVLSLLPWSQGSALLACVVLLEVYSLESYSFFALFLTSVPDFHWPAVKYCSQKDLLSFWLLGLFRLTWDMSKGLLVLVFICPRGRGLLSELGRNSLYALLLHRPLVRLTVKLLCALGVPQSIADTVEEDDRSWTGVFVNGVAWFAVITYAVLLNAAVSAPRVREVGKVFVEPSWLDAWLREPPCSEDEHDPDDEDVTLLDCDGDVGDGL</sequence>
<keyword evidence="3" id="KW-1185">Reference proteome</keyword>
<name>A0ABN9RHM6_9DINO</name>
<evidence type="ECO:0000256" key="1">
    <source>
        <dbReference type="SAM" id="Phobius"/>
    </source>
</evidence>
<accession>A0ABN9RHM6</accession>
<gene>
    <name evidence="2" type="ORF">PCOR1329_LOCUS20798</name>
</gene>
<feature type="transmembrane region" description="Helical" evidence="1">
    <location>
        <begin position="314"/>
        <end position="336"/>
    </location>
</feature>
<keyword evidence="1" id="KW-0812">Transmembrane</keyword>
<dbReference type="EMBL" id="CAUYUJ010006764">
    <property type="protein sequence ID" value="CAK0818575.1"/>
    <property type="molecule type" value="Genomic_DNA"/>
</dbReference>
<protein>
    <recommendedName>
        <fullName evidence="4">Alpha-1,3-glucosyltransferase</fullName>
    </recommendedName>
</protein>
<dbReference type="Proteomes" id="UP001189429">
    <property type="component" value="Unassembled WGS sequence"/>
</dbReference>